<dbReference type="AlphaFoldDB" id="A0A1W2FG89"/>
<proteinExistence type="predicted"/>
<evidence type="ECO:0000313" key="2">
    <source>
        <dbReference type="EMBL" id="SMD21065.1"/>
    </source>
</evidence>
<evidence type="ECO:0000313" key="3">
    <source>
        <dbReference type="Proteomes" id="UP000192674"/>
    </source>
</evidence>
<dbReference type="Pfam" id="PF13560">
    <property type="entry name" value="HTH_31"/>
    <property type="match status" value="1"/>
</dbReference>
<feature type="domain" description="HTH cro/C1-type" evidence="1">
    <location>
        <begin position="34"/>
        <end position="81"/>
    </location>
</feature>
<dbReference type="PANTHER" id="PTHR35010:SF2">
    <property type="entry name" value="BLL4672 PROTEIN"/>
    <property type="match status" value="1"/>
</dbReference>
<dbReference type="PANTHER" id="PTHR35010">
    <property type="entry name" value="BLL4672 PROTEIN-RELATED"/>
    <property type="match status" value="1"/>
</dbReference>
<keyword evidence="3" id="KW-1185">Reference proteome</keyword>
<dbReference type="InterPro" id="IPR041413">
    <property type="entry name" value="MLTR_LBD"/>
</dbReference>
<dbReference type="SUPFAM" id="SSF47413">
    <property type="entry name" value="lambda repressor-like DNA-binding domains"/>
    <property type="match status" value="1"/>
</dbReference>
<dbReference type="InterPro" id="IPR010982">
    <property type="entry name" value="Lambda_DNA-bd_dom_sf"/>
</dbReference>
<dbReference type="Gene3D" id="3.30.450.180">
    <property type="match status" value="1"/>
</dbReference>
<dbReference type="CDD" id="cd00093">
    <property type="entry name" value="HTH_XRE"/>
    <property type="match status" value="1"/>
</dbReference>
<dbReference type="PROSITE" id="PS50943">
    <property type="entry name" value="HTH_CROC1"/>
    <property type="match status" value="1"/>
</dbReference>
<dbReference type="InterPro" id="IPR001387">
    <property type="entry name" value="Cro/C1-type_HTH"/>
</dbReference>
<accession>A0A1W2FG89</accession>
<protein>
    <submittedName>
        <fullName evidence="2">Helix-turn-helix domain-containing protein</fullName>
    </submittedName>
</protein>
<dbReference type="EMBL" id="FWXV01000006">
    <property type="protein sequence ID" value="SMD21065.1"/>
    <property type="molecule type" value="Genomic_DNA"/>
</dbReference>
<reference evidence="2 3" key="1">
    <citation type="submission" date="2017-04" db="EMBL/GenBank/DDBJ databases">
        <authorList>
            <person name="Afonso C.L."/>
            <person name="Miller P.J."/>
            <person name="Scott M.A."/>
            <person name="Spackman E."/>
            <person name="Goraichik I."/>
            <person name="Dimitrov K.M."/>
            <person name="Suarez D.L."/>
            <person name="Swayne D.E."/>
        </authorList>
    </citation>
    <scope>NUCLEOTIDE SEQUENCE [LARGE SCALE GENOMIC DNA]</scope>
    <source>
        <strain evidence="2 3">DSM 43828</strain>
    </source>
</reference>
<evidence type="ECO:0000259" key="1">
    <source>
        <dbReference type="PROSITE" id="PS50943"/>
    </source>
</evidence>
<gene>
    <name evidence="2" type="ORF">SAMN05661093_06716</name>
</gene>
<dbReference type="Proteomes" id="UP000192674">
    <property type="component" value="Unassembled WGS sequence"/>
</dbReference>
<organism evidence="2 3">
    <name type="scientific">Kibdelosporangium aridum</name>
    <dbReference type="NCBI Taxonomy" id="2030"/>
    <lineage>
        <taxon>Bacteria</taxon>
        <taxon>Bacillati</taxon>
        <taxon>Actinomycetota</taxon>
        <taxon>Actinomycetes</taxon>
        <taxon>Pseudonocardiales</taxon>
        <taxon>Pseudonocardiaceae</taxon>
        <taxon>Kibdelosporangium</taxon>
    </lineage>
</organism>
<dbReference type="GO" id="GO:0003677">
    <property type="term" value="F:DNA binding"/>
    <property type="evidence" value="ECO:0007669"/>
    <property type="project" value="InterPro"/>
</dbReference>
<dbReference type="Gene3D" id="1.10.260.40">
    <property type="entry name" value="lambda repressor-like DNA-binding domains"/>
    <property type="match status" value="1"/>
</dbReference>
<dbReference type="Pfam" id="PF17765">
    <property type="entry name" value="MLTR_LBD"/>
    <property type="match status" value="1"/>
</dbReference>
<name>A0A1W2FG89_KIBAR</name>
<dbReference type="SMART" id="SM00530">
    <property type="entry name" value="HTH_XRE"/>
    <property type="match status" value="1"/>
</dbReference>
<sequence>MSREELAAFLRSRRARLQPGDAGLPETGVRRTPGLRRQEVAQLAGISVDYYIRLEQGRGARPSNQVLYALGRALMLTIDEREYLFRIADRRPPAVASPTLTLPPSFRHLLDGLPTIPAYVVDAKYDILAWNRLMTYFIGDPDTVPAEGRNVIRWIFAQTGPENVWSDEQMLRFARTTVADLRAAYARYPGEPGIASLVTELLGTSPAFAEMWAAHDVEVRGVITKRIDHPEFGTLEFACEILHVQATDQRLILYCAEPGTATHAAFARMAVAAQPAG</sequence>
<dbReference type="OrthoDB" id="3608749at2"/>
<dbReference type="RefSeq" id="WP_084430694.1">
    <property type="nucleotide sequence ID" value="NZ_FWXV01000006.1"/>
</dbReference>